<accession>A0A0G4J2Q6</accession>
<protein>
    <submittedName>
        <fullName evidence="2">Uncharacterized protein</fullName>
    </submittedName>
</protein>
<reference evidence="3 5" key="2">
    <citation type="submission" date="2018-03" db="EMBL/GenBank/DDBJ databases">
        <authorList>
            <person name="Fogelqvist J."/>
        </authorList>
    </citation>
    <scope>NUCLEOTIDE SEQUENCE [LARGE SCALE GENOMIC DNA]</scope>
</reference>
<dbReference type="Proteomes" id="UP000290189">
    <property type="component" value="Unassembled WGS sequence"/>
</dbReference>
<dbReference type="EMBL" id="CDSF01000112">
    <property type="protein sequence ID" value="CEP01576.1"/>
    <property type="molecule type" value="Genomic_DNA"/>
</dbReference>
<organism evidence="2 4">
    <name type="scientific">Plasmodiophora brassicae</name>
    <name type="common">Clubroot disease agent</name>
    <dbReference type="NCBI Taxonomy" id="37360"/>
    <lineage>
        <taxon>Eukaryota</taxon>
        <taxon>Sar</taxon>
        <taxon>Rhizaria</taxon>
        <taxon>Endomyxa</taxon>
        <taxon>Phytomyxea</taxon>
        <taxon>Plasmodiophorida</taxon>
        <taxon>Plasmodiophoridae</taxon>
        <taxon>Plasmodiophora</taxon>
    </lineage>
</organism>
<geneLocation type="mitochondrion" evidence="3"/>
<feature type="compositionally biased region" description="Low complexity" evidence="1">
    <location>
        <begin position="141"/>
        <end position="152"/>
    </location>
</feature>
<dbReference type="EMBL" id="OVEO01000001">
    <property type="protein sequence ID" value="SPQ93154.1"/>
    <property type="molecule type" value="Genomic_DNA"/>
</dbReference>
<evidence type="ECO:0000256" key="1">
    <source>
        <dbReference type="SAM" id="MobiDB-lite"/>
    </source>
</evidence>
<feature type="region of interest" description="Disordered" evidence="1">
    <location>
        <begin position="203"/>
        <end position="268"/>
    </location>
</feature>
<name>A0A0G4J2Q6_PLABS</name>
<evidence type="ECO:0000313" key="4">
    <source>
        <dbReference type="Proteomes" id="UP000039324"/>
    </source>
</evidence>
<feature type="compositionally biased region" description="Basic and acidic residues" evidence="1">
    <location>
        <begin position="212"/>
        <end position="232"/>
    </location>
</feature>
<proteinExistence type="predicted"/>
<sequence length="268" mass="29292">MSELRLPPYEHSSTTVPQYSLPHLPRESTRQSLCACLSACLASAWAVSDADRNDTPCDCLQLLWLGEHISGTPRGFFRHTQFGESGSSTKTRMPAMPASSTRVPARREDPPNQVRRASSANMPPRRRALKSAKPACPVAQATRSPTTSTRARNVTFAPGPDQVTRFRSGDPPNQVVGRAAVPNMQPRSSALKSAKRSLPTFHLPRAQPGAAKDAKRARIRARRVEKEIRAEGGEGGTAGRRIKSAAPSGARRVTQLESSSRVTRRWRL</sequence>
<feature type="region of interest" description="Disordered" evidence="1">
    <location>
        <begin position="83"/>
        <end position="174"/>
    </location>
</feature>
<evidence type="ECO:0000313" key="3">
    <source>
        <dbReference type="EMBL" id="SPQ93154.1"/>
    </source>
</evidence>
<gene>
    <name evidence="2" type="ORF">PBRA_002182</name>
    <name evidence="3" type="ORF">PLBR_LOCUS369</name>
</gene>
<dbReference type="AlphaFoldDB" id="A0A0G4J2Q6"/>
<dbReference type="Proteomes" id="UP000039324">
    <property type="component" value="Unassembled WGS sequence"/>
</dbReference>
<reference evidence="2 4" key="1">
    <citation type="submission" date="2015-02" db="EMBL/GenBank/DDBJ databases">
        <authorList>
            <person name="Chooi Y.-H."/>
        </authorList>
    </citation>
    <scope>NUCLEOTIDE SEQUENCE [LARGE SCALE GENOMIC DNA]</scope>
    <source>
        <strain evidence="2">E3</strain>
    </source>
</reference>
<feature type="region of interest" description="Disordered" evidence="1">
    <location>
        <begin position="1"/>
        <end position="22"/>
    </location>
</feature>
<evidence type="ECO:0000313" key="5">
    <source>
        <dbReference type="Proteomes" id="UP000290189"/>
    </source>
</evidence>
<keyword evidence="3" id="KW-0496">Mitochondrion</keyword>
<evidence type="ECO:0000313" key="2">
    <source>
        <dbReference type="EMBL" id="CEP01576.1"/>
    </source>
</evidence>
<keyword evidence="4" id="KW-1185">Reference proteome</keyword>